<feature type="domain" description="N-acetyltransferase" evidence="1">
    <location>
        <begin position="126"/>
        <end position="266"/>
    </location>
</feature>
<dbReference type="EMBL" id="JABBVZ010000015">
    <property type="protein sequence ID" value="NMP22033.1"/>
    <property type="molecule type" value="Genomic_DNA"/>
</dbReference>
<dbReference type="Gene3D" id="3.40.630.30">
    <property type="match status" value="1"/>
</dbReference>
<dbReference type="InterPro" id="IPR016181">
    <property type="entry name" value="Acyl_CoA_acyltransferase"/>
</dbReference>
<accession>A0A7Y0L2T2</accession>
<evidence type="ECO:0000313" key="2">
    <source>
        <dbReference type="EMBL" id="NMP22033.1"/>
    </source>
</evidence>
<dbReference type="Proteomes" id="UP000533476">
    <property type="component" value="Unassembled WGS sequence"/>
</dbReference>
<evidence type="ECO:0000313" key="3">
    <source>
        <dbReference type="Proteomes" id="UP000533476"/>
    </source>
</evidence>
<protein>
    <submittedName>
        <fullName evidence="2">GNAT family N-acetyltransferase</fullName>
    </submittedName>
</protein>
<dbReference type="RefSeq" id="WP_169097965.1">
    <property type="nucleotide sequence ID" value="NZ_JABBVZ010000015.1"/>
</dbReference>
<dbReference type="PROSITE" id="PS51186">
    <property type="entry name" value="GNAT"/>
    <property type="match status" value="1"/>
</dbReference>
<dbReference type="AlphaFoldDB" id="A0A7Y0L2T2"/>
<keyword evidence="3" id="KW-1185">Reference proteome</keyword>
<evidence type="ECO:0000259" key="1">
    <source>
        <dbReference type="PROSITE" id="PS51186"/>
    </source>
</evidence>
<name>A0A7Y0L2T2_9FIRM</name>
<comment type="caution">
    <text evidence="2">The sequence shown here is derived from an EMBL/GenBank/DDBJ whole genome shotgun (WGS) entry which is preliminary data.</text>
</comment>
<proteinExistence type="predicted"/>
<dbReference type="SUPFAM" id="SSF55729">
    <property type="entry name" value="Acyl-CoA N-acyltransferases (Nat)"/>
    <property type="match status" value="1"/>
</dbReference>
<keyword evidence="2" id="KW-0808">Transferase</keyword>
<organism evidence="2 3">
    <name type="scientific">Sulfobacillus harzensis</name>
    <dbReference type="NCBI Taxonomy" id="2729629"/>
    <lineage>
        <taxon>Bacteria</taxon>
        <taxon>Bacillati</taxon>
        <taxon>Bacillota</taxon>
        <taxon>Clostridia</taxon>
        <taxon>Eubacteriales</taxon>
        <taxon>Clostridiales Family XVII. Incertae Sedis</taxon>
        <taxon>Sulfobacillus</taxon>
    </lineage>
</organism>
<dbReference type="GO" id="GO:0016747">
    <property type="term" value="F:acyltransferase activity, transferring groups other than amino-acyl groups"/>
    <property type="evidence" value="ECO:0007669"/>
    <property type="project" value="InterPro"/>
</dbReference>
<gene>
    <name evidence="2" type="ORF">HIJ39_06655</name>
</gene>
<dbReference type="InterPro" id="IPR000182">
    <property type="entry name" value="GNAT_dom"/>
</dbReference>
<reference evidence="2 3" key="1">
    <citation type="submission" date="2020-04" db="EMBL/GenBank/DDBJ databases">
        <authorList>
            <person name="Zhang R."/>
            <person name="Schippers A."/>
        </authorList>
    </citation>
    <scope>NUCLEOTIDE SEQUENCE [LARGE SCALE GENOMIC DNA]</scope>
    <source>
        <strain evidence="2 3">DSM 109850</strain>
    </source>
</reference>
<sequence>MNEQKLVWTIDATCGAVGIDARLEGTIWPLDMPGVKARFSTSPSPLLNLVGMASFVPDKVDEEIDRVIAQYRRENKAFSWLVGPTSTPGDLGARLVEHGLTLVEEERMDGMVLRNLKHRIEVNPRIRIAEVSPEDWRANAEMMAASYGFGMTPETVRSLADFHEALSDQAHVYLAYAEDRPDPIAFSGGVIDESGEVMVLGGAATAPEYRGRGVYSSMVAKRLDDARALGCSMAVVQAVKTTSAPICQQLGFEKVCEIDLYTWMPQ</sequence>
<dbReference type="CDD" id="cd04301">
    <property type="entry name" value="NAT_SF"/>
    <property type="match status" value="1"/>
</dbReference>
<dbReference type="Pfam" id="PF00583">
    <property type="entry name" value="Acetyltransf_1"/>
    <property type="match status" value="1"/>
</dbReference>